<dbReference type="RefSeq" id="WP_144013859.1">
    <property type="nucleotide sequence ID" value="NZ_VKDK01000020.1"/>
</dbReference>
<gene>
    <name evidence="3" type="ORF">FNY97_10485</name>
</gene>
<protein>
    <submittedName>
        <fullName evidence="3">Uncharacterized protein</fullName>
    </submittedName>
</protein>
<feature type="region of interest" description="Disordered" evidence="2">
    <location>
        <begin position="1"/>
        <end position="29"/>
    </location>
</feature>
<dbReference type="Proteomes" id="UP000320443">
    <property type="component" value="Unassembled WGS sequence"/>
</dbReference>
<evidence type="ECO:0000256" key="2">
    <source>
        <dbReference type="SAM" id="MobiDB-lite"/>
    </source>
</evidence>
<evidence type="ECO:0000313" key="4">
    <source>
        <dbReference type="Proteomes" id="UP000320443"/>
    </source>
</evidence>
<sequence>MTTSSVEPGYKYVARRDDSPTSSDTQPGVGLGPVADAFGKIINGIVETIGKVLGGAADLAVGAFEWILTGVRQIFTGIFRTLGAIFSKDPKNVVPDYMSPIRADLEAAVKPMFDRIEENNKEIEAAMGEVEKLLAGQKELTDKYGTVMEEQTAIREEQEKVKAEIDTQIESLESASAKVAKTVDELVAFKDGMDARIKDAMEAMKADLDIAKQLENAQAEVEKKIAEGLNKGGELASKIAELTAAPDGQSFADFWQANGQTLLKMQSWYNDWNRGQWESQKEWNDLQSNWNARVTATLDRQVSINADQGTFNEFVRDFVKVQRWYNENNDSLWKLQQAFNDKTTGWQKKQDELNTLSRDFQREQTATSDQFLKIVSRLKSSQDQLAEIAKEQAEFIFRKMIAQRNGTQATENEHWRVRPDTGELVAKGSWSGEVSVRVYGTKIRHGDDNLNVASEELYPIPLLSGSRTIQLPNGIGSPQIDTVALDYSVARGRRIIDVYPSGSKAGSYTPASSTWVRLNRFTATRATTHRFTFDVVWDAATFHNRYGIRVRRNGTTIASIGPRDGVGPLTPLGSGVRPMSIDEQSVSLTKGQYLDFEVYTEGDSTSSRTLQTYTRTVSYQEKD</sequence>
<feature type="coiled-coil region" evidence="1">
    <location>
        <begin position="113"/>
        <end position="175"/>
    </location>
</feature>
<comment type="caution">
    <text evidence="3">The sequence shown here is derived from an EMBL/GenBank/DDBJ whole genome shotgun (WGS) entry which is preliminary data.</text>
</comment>
<keyword evidence="1" id="KW-0175">Coiled coil</keyword>
<accession>A0A553FRC8</accession>
<evidence type="ECO:0000313" key="3">
    <source>
        <dbReference type="EMBL" id="TRX59810.1"/>
    </source>
</evidence>
<name>A0A553FRC8_9CORY</name>
<evidence type="ECO:0000256" key="1">
    <source>
        <dbReference type="SAM" id="Coils"/>
    </source>
</evidence>
<dbReference type="EMBL" id="VKDK01000020">
    <property type="protein sequence ID" value="TRX59810.1"/>
    <property type="molecule type" value="Genomic_DNA"/>
</dbReference>
<dbReference type="AlphaFoldDB" id="A0A553FRC8"/>
<keyword evidence="4" id="KW-1185">Reference proteome</keyword>
<proteinExistence type="predicted"/>
<organism evidence="3 4">
    <name type="scientific">Corynebacterium hiratae</name>
    <dbReference type="NCBI Taxonomy" id="3139423"/>
    <lineage>
        <taxon>Bacteria</taxon>
        <taxon>Bacillati</taxon>
        <taxon>Actinomycetota</taxon>
        <taxon>Actinomycetes</taxon>
        <taxon>Mycobacteriales</taxon>
        <taxon>Corynebacteriaceae</taxon>
        <taxon>Corynebacterium</taxon>
    </lineage>
</organism>
<reference evidence="3 4" key="1">
    <citation type="submission" date="2019-07" db="EMBL/GenBank/DDBJ databases">
        <title>Draft genome of C. aurimucosum strain 2274.</title>
        <authorList>
            <person name="Pacheco L.G.C."/>
            <person name="Aguiar E.R.G.R."/>
            <person name="Santos C.S."/>
            <person name="Rocha D.J.P.G."/>
            <person name="Sant'Anna L.O."/>
            <person name="Mattos-Guaraldi A.L."/>
            <person name="Santos L.S."/>
        </authorList>
    </citation>
    <scope>NUCLEOTIDE SEQUENCE [LARGE SCALE GENOMIC DNA]</scope>
    <source>
        <strain evidence="3 4">2274</strain>
    </source>
</reference>